<dbReference type="GO" id="GO:0000160">
    <property type="term" value="P:phosphorelay signal transduction system"/>
    <property type="evidence" value="ECO:0007669"/>
    <property type="project" value="InterPro"/>
</dbReference>
<comment type="caution">
    <text evidence="9">The sequence shown here is derived from an EMBL/GenBank/DDBJ whole genome shotgun (WGS) entry which is preliminary data.</text>
</comment>
<feature type="domain" description="HTH luxR-type" evidence="6">
    <location>
        <begin position="162"/>
        <end position="227"/>
    </location>
</feature>
<protein>
    <submittedName>
        <fullName evidence="9">DNA-binding response regulator</fullName>
    </submittedName>
</protein>
<evidence type="ECO:0000256" key="4">
    <source>
        <dbReference type="ARBA" id="ARBA00023163"/>
    </source>
</evidence>
<evidence type="ECO:0000256" key="2">
    <source>
        <dbReference type="ARBA" id="ARBA00023015"/>
    </source>
</evidence>
<proteinExistence type="predicted"/>
<evidence type="ECO:0000313" key="11">
    <source>
        <dbReference type="Proteomes" id="UP000229681"/>
    </source>
</evidence>
<organism evidence="9 10">
    <name type="scientific">Candidatus Thermofonsia Clade 1 bacterium</name>
    <dbReference type="NCBI Taxonomy" id="2364210"/>
    <lineage>
        <taxon>Bacteria</taxon>
        <taxon>Bacillati</taxon>
        <taxon>Chloroflexota</taxon>
        <taxon>Candidatus Thermofontia</taxon>
        <taxon>Candidatus Thermofonsia Clade 1</taxon>
    </lineage>
</organism>
<keyword evidence="3 9" id="KW-0238">DNA-binding</keyword>
<dbReference type="PROSITE" id="PS50110">
    <property type="entry name" value="RESPONSE_REGULATORY"/>
    <property type="match status" value="1"/>
</dbReference>
<reference evidence="10 11" key="1">
    <citation type="submission" date="2017-11" db="EMBL/GenBank/DDBJ databases">
        <title>Evolution of Phototrophy in the Chloroflexi Phylum Driven by Horizontal Gene Transfer.</title>
        <authorList>
            <person name="Ward L.M."/>
            <person name="Hemp J."/>
            <person name="Shih P.M."/>
            <person name="Mcglynn S.E."/>
            <person name="Fischer W."/>
        </authorList>
    </citation>
    <scope>NUCLEOTIDE SEQUENCE [LARGE SCALE GENOMIC DNA]</scope>
    <source>
        <strain evidence="9">CP1_1M</strain>
        <strain evidence="8">JP3_13</strain>
    </source>
</reference>
<dbReference type="SMART" id="SM00448">
    <property type="entry name" value="REC"/>
    <property type="match status" value="1"/>
</dbReference>
<dbReference type="InterPro" id="IPR011006">
    <property type="entry name" value="CheY-like_superfamily"/>
</dbReference>
<evidence type="ECO:0000259" key="6">
    <source>
        <dbReference type="PROSITE" id="PS50043"/>
    </source>
</evidence>
<dbReference type="InterPro" id="IPR039420">
    <property type="entry name" value="WalR-like"/>
</dbReference>
<dbReference type="Gene3D" id="3.40.50.2300">
    <property type="match status" value="1"/>
</dbReference>
<dbReference type="PROSITE" id="PS50043">
    <property type="entry name" value="HTH_LUXR_2"/>
    <property type="match status" value="1"/>
</dbReference>
<dbReference type="CDD" id="cd06170">
    <property type="entry name" value="LuxR_C_like"/>
    <property type="match status" value="1"/>
</dbReference>
<dbReference type="GO" id="GO:0006355">
    <property type="term" value="P:regulation of DNA-templated transcription"/>
    <property type="evidence" value="ECO:0007669"/>
    <property type="project" value="InterPro"/>
</dbReference>
<dbReference type="Proteomes" id="UP000229681">
    <property type="component" value="Unassembled WGS sequence"/>
</dbReference>
<evidence type="ECO:0000313" key="8">
    <source>
        <dbReference type="EMBL" id="PJF36974.1"/>
    </source>
</evidence>
<dbReference type="GO" id="GO:0003677">
    <property type="term" value="F:DNA binding"/>
    <property type="evidence" value="ECO:0007669"/>
    <property type="project" value="UniProtKB-KW"/>
</dbReference>
<evidence type="ECO:0000256" key="1">
    <source>
        <dbReference type="ARBA" id="ARBA00022553"/>
    </source>
</evidence>
<dbReference type="PANTHER" id="PTHR43214">
    <property type="entry name" value="TWO-COMPONENT RESPONSE REGULATOR"/>
    <property type="match status" value="1"/>
</dbReference>
<gene>
    <name evidence="8" type="ORF">CUN49_02755</name>
    <name evidence="9" type="ORF">CUN50_00155</name>
</gene>
<dbReference type="EMBL" id="PGTM01000021">
    <property type="protein sequence ID" value="PJF36974.1"/>
    <property type="molecule type" value="Genomic_DNA"/>
</dbReference>
<evidence type="ECO:0000256" key="5">
    <source>
        <dbReference type="PROSITE-ProRule" id="PRU00169"/>
    </source>
</evidence>
<keyword evidence="4" id="KW-0804">Transcription</keyword>
<accession>A0A2M8PHF7</accession>
<dbReference type="SMART" id="SM00421">
    <property type="entry name" value="HTH_LUXR"/>
    <property type="match status" value="1"/>
</dbReference>
<keyword evidence="2" id="KW-0805">Transcription regulation</keyword>
<sequence>MSFEDKPAEAASRPITLLIVDDHPLMRGGLRKLIELEADMSVVAEAGNGEDALQLAQRWQPDVVLLDINLPTLNGLEVTARLKALYRHIAVVLLTAHDDTEQVLYAMQVGASAYCSKSVEADRLFKIIREASRGNYIIGERVYTPDELRTWLEAQRENALEEGERTQPLSPREMEILRCVTRGLHNKAIAQELGISHQTVRNHITSILTKLNVRGRTQAAVYALKRGWVRADEFNPLSESEND</sequence>
<dbReference type="SUPFAM" id="SSF52172">
    <property type="entry name" value="CheY-like"/>
    <property type="match status" value="1"/>
</dbReference>
<dbReference type="AlphaFoldDB" id="A0A2M8Q0P6"/>
<dbReference type="Pfam" id="PF00196">
    <property type="entry name" value="GerE"/>
    <property type="match status" value="1"/>
</dbReference>
<evidence type="ECO:0000256" key="3">
    <source>
        <dbReference type="ARBA" id="ARBA00023125"/>
    </source>
</evidence>
<evidence type="ECO:0000313" key="10">
    <source>
        <dbReference type="Proteomes" id="UP000228947"/>
    </source>
</evidence>
<evidence type="ECO:0000313" key="9">
    <source>
        <dbReference type="EMBL" id="PJF43374.1"/>
    </source>
</evidence>
<dbReference type="CDD" id="cd17535">
    <property type="entry name" value="REC_NarL-like"/>
    <property type="match status" value="1"/>
</dbReference>
<dbReference type="Proteomes" id="UP000228947">
    <property type="component" value="Unassembled WGS sequence"/>
</dbReference>
<keyword evidence="1 5" id="KW-0597">Phosphoprotein</keyword>
<feature type="domain" description="Response regulatory" evidence="7">
    <location>
        <begin position="16"/>
        <end position="132"/>
    </location>
</feature>
<dbReference type="PANTHER" id="PTHR43214:SF24">
    <property type="entry name" value="TRANSCRIPTIONAL REGULATORY PROTEIN NARL-RELATED"/>
    <property type="match status" value="1"/>
</dbReference>
<accession>A0A2M8Q0P6</accession>
<dbReference type="InterPro" id="IPR058245">
    <property type="entry name" value="NreC/VraR/RcsB-like_REC"/>
</dbReference>
<dbReference type="PROSITE" id="PS00622">
    <property type="entry name" value="HTH_LUXR_1"/>
    <property type="match status" value="1"/>
</dbReference>
<dbReference type="InterPro" id="IPR001789">
    <property type="entry name" value="Sig_transdc_resp-reg_receiver"/>
</dbReference>
<dbReference type="Pfam" id="PF00072">
    <property type="entry name" value="Response_reg"/>
    <property type="match status" value="1"/>
</dbReference>
<evidence type="ECO:0000259" key="7">
    <source>
        <dbReference type="PROSITE" id="PS50110"/>
    </source>
</evidence>
<dbReference type="EMBL" id="PGTL01000001">
    <property type="protein sequence ID" value="PJF43374.1"/>
    <property type="molecule type" value="Genomic_DNA"/>
</dbReference>
<name>A0A2M8Q0P6_9CHLR</name>
<feature type="modified residue" description="4-aspartylphosphate" evidence="5">
    <location>
        <position position="67"/>
    </location>
</feature>
<dbReference type="InterPro" id="IPR000792">
    <property type="entry name" value="Tscrpt_reg_LuxR_C"/>
</dbReference>
<dbReference type="PRINTS" id="PR00038">
    <property type="entry name" value="HTHLUXR"/>
</dbReference>